<sequence>MSYTDLITMRAAKGKGAAKISKEALKPVDDGRVGKRKAAAADDKSSKRKARKEKRAKKDPNKPKRPPSAFFVFLEEFRKEFKKENPNVKGVAAVICTLYCLPVFLTIVGKEKAPYEAKAAKRKAEYEKQMKAYNKKQESGADDGDEESERSRSEVNDEEDEASGEEGQPPEEEEEEEVEDEEEEEDDEDDD</sequence>
<comment type="subcellular location">
    <subcellularLocation>
        <location evidence="1">Nucleus</location>
    </subcellularLocation>
</comment>
<dbReference type="GO" id="GO:0006325">
    <property type="term" value="P:chromatin organization"/>
    <property type="evidence" value="ECO:0007669"/>
    <property type="project" value="UniProtKB-ARBA"/>
</dbReference>
<evidence type="ECO:0000256" key="6">
    <source>
        <dbReference type="SAM" id="MobiDB-lite"/>
    </source>
</evidence>
<comment type="similarity">
    <text evidence="2">Belongs to the HMGB family.</text>
</comment>
<name>A0A4Y1RPK8_PRUDU</name>
<dbReference type="PROSITE" id="PS50118">
    <property type="entry name" value="HMG_BOX_2"/>
    <property type="match status" value="1"/>
</dbReference>
<feature type="region of interest" description="Disordered" evidence="6">
    <location>
        <begin position="28"/>
        <end position="67"/>
    </location>
</feature>
<dbReference type="GO" id="GO:0003682">
    <property type="term" value="F:chromatin binding"/>
    <property type="evidence" value="ECO:0007669"/>
    <property type="project" value="UniProtKB-ARBA"/>
</dbReference>
<dbReference type="EMBL" id="AP019302">
    <property type="protein sequence ID" value="BBH06264.1"/>
    <property type="molecule type" value="Genomic_DNA"/>
</dbReference>
<organism evidence="9">
    <name type="scientific">Prunus dulcis</name>
    <name type="common">Almond</name>
    <name type="synonym">Amygdalus dulcis</name>
    <dbReference type="NCBI Taxonomy" id="3755"/>
    <lineage>
        <taxon>Eukaryota</taxon>
        <taxon>Viridiplantae</taxon>
        <taxon>Streptophyta</taxon>
        <taxon>Embryophyta</taxon>
        <taxon>Tracheophyta</taxon>
        <taxon>Spermatophyta</taxon>
        <taxon>Magnoliopsida</taxon>
        <taxon>eudicotyledons</taxon>
        <taxon>Gunneridae</taxon>
        <taxon>Pentapetalae</taxon>
        <taxon>rosids</taxon>
        <taxon>fabids</taxon>
        <taxon>Rosales</taxon>
        <taxon>Rosaceae</taxon>
        <taxon>Amygdaloideae</taxon>
        <taxon>Amygdaleae</taxon>
        <taxon>Prunus</taxon>
    </lineage>
</organism>
<accession>A0A4Y1RPK8</accession>
<evidence type="ECO:0000256" key="7">
    <source>
        <dbReference type="SAM" id="Phobius"/>
    </source>
</evidence>
<dbReference type="SMART" id="SM00398">
    <property type="entry name" value="HMG"/>
    <property type="match status" value="1"/>
</dbReference>
<feature type="compositionally biased region" description="Basic and acidic residues" evidence="6">
    <location>
        <begin position="28"/>
        <end position="45"/>
    </location>
</feature>
<proteinExistence type="inferred from homology"/>
<evidence type="ECO:0000259" key="8">
    <source>
        <dbReference type="PROSITE" id="PS50118"/>
    </source>
</evidence>
<protein>
    <submittedName>
        <fullName evidence="9">High mobility group B1</fullName>
    </submittedName>
</protein>
<dbReference type="GO" id="GO:0030527">
    <property type="term" value="F:structural constituent of chromatin"/>
    <property type="evidence" value="ECO:0007669"/>
    <property type="project" value="UniProtKB-ARBA"/>
</dbReference>
<dbReference type="PANTHER" id="PTHR46261">
    <property type="entry name" value="HIGH MOBILITY GROUP B PROTEIN 4-RELATED"/>
    <property type="match status" value="1"/>
</dbReference>
<dbReference type="PANTHER" id="PTHR46261:SF1">
    <property type="entry name" value="HIGH MOBILITY GROUP B PROTEIN 1"/>
    <property type="match status" value="1"/>
</dbReference>
<dbReference type="AlphaFoldDB" id="A0A4Y1RPK8"/>
<feature type="domain" description="HMG box" evidence="8">
    <location>
        <begin position="63"/>
        <end position="134"/>
    </location>
</feature>
<evidence type="ECO:0000256" key="2">
    <source>
        <dbReference type="ARBA" id="ARBA00008774"/>
    </source>
</evidence>
<feature type="DNA-binding region" description="HMG box" evidence="5">
    <location>
        <begin position="63"/>
        <end position="134"/>
    </location>
</feature>
<evidence type="ECO:0000256" key="4">
    <source>
        <dbReference type="ARBA" id="ARBA00023242"/>
    </source>
</evidence>
<keyword evidence="4 5" id="KW-0539">Nucleus</keyword>
<evidence type="ECO:0000256" key="5">
    <source>
        <dbReference type="PROSITE-ProRule" id="PRU00267"/>
    </source>
</evidence>
<reference evidence="9" key="1">
    <citation type="journal article" date="2019" name="Science">
        <title>Mutation of a bHLH transcription factor allowed almond domestication.</title>
        <authorList>
            <person name="Sanchez-Perez R."/>
            <person name="Pavan S."/>
            <person name="Mazzeo R."/>
            <person name="Moldovan C."/>
            <person name="Aiese Cigliano R."/>
            <person name="Del Cueto J."/>
            <person name="Ricciardi F."/>
            <person name="Lotti C."/>
            <person name="Ricciardi L."/>
            <person name="Dicenta F."/>
            <person name="Lopez-Marques R.L."/>
            <person name="Lindberg Moller B."/>
        </authorList>
    </citation>
    <scope>NUCLEOTIDE SEQUENCE</scope>
</reference>
<dbReference type="InterPro" id="IPR031061">
    <property type="entry name" value="HMGB_plant"/>
</dbReference>
<dbReference type="GO" id="GO:0003677">
    <property type="term" value="F:DNA binding"/>
    <property type="evidence" value="ECO:0007669"/>
    <property type="project" value="UniProtKB-UniRule"/>
</dbReference>
<keyword evidence="7" id="KW-0812">Transmembrane</keyword>
<dbReference type="Pfam" id="PF09011">
    <property type="entry name" value="HMG_box_2"/>
    <property type="match status" value="1"/>
</dbReference>
<evidence type="ECO:0000313" key="9">
    <source>
        <dbReference type="EMBL" id="BBH06264.1"/>
    </source>
</evidence>
<dbReference type="SUPFAM" id="SSF47095">
    <property type="entry name" value="HMG-box"/>
    <property type="match status" value="1"/>
</dbReference>
<dbReference type="GO" id="GO:0000785">
    <property type="term" value="C:chromatin"/>
    <property type="evidence" value="ECO:0007669"/>
    <property type="project" value="UniProtKB-ARBA"/>
</dbReference>
<dbReference type="InterPro" id="IPR009071">
    <property type="entry name" value="HMG_box_dom"/>
</dbReference>
<dbReference type="InterPro" id="IPR036910">
    <property type="entry name" value="HMG_box_dom_sf"/>
</dbReference>
<keyword evidence="3 5" id="KW-0238">DNA-binding</keyword>
<feature type="compositionally biased region" description="Acidic residues" evidence="6">
    <location>
        <begin position="156"/>
        <end position="191"/>
    </location>
</feature>
<dbReference type="GO" id="GO:0005634">
    <property type="term" value="C:nucleus"/>
    <property type="evidence" value="ECO:0007669"/>
    <property type="project" value="UniProtKB-SubCell"/>
</dbReference>
<dbReference type="Gene3D" id="1.10.30.10">
    <property type="entry name" value="High mobility group box domain"/>
    <property type="match status" value="1"/>
</dbReference>
<evidence type="ECO:0000256" key="3">
    <source>
        <dbReference type="ARBA" id="ARBA00023125"/>
    </source>
</evidence>
<feature type="region of interest" description="Disordered" evidence="6">
    <location>
        <begin position="131"/>
        <end position="191"/>
    </location>
</feature>
<feature type="compositionally biased region" description="Basic residues" evidence="6">
    <location>
        <begin position="46"/>
        <end position="55"/>
    </location>
</feature>
<gene>
    <name evidence="9" type="ORF">Prudu_017863</name>
</gene>
<keyword evidence="7" id="KW-1133">Transmembrane helix</keyword>
<keyword evidence="7" id="KW-0472">Membrane</keyword>
<evidence type="ECO:0000256" key="1">
    <source>
        <dbReference type="ARBA" id="ARBA00004123"/>
    </source>
</evidence>
<feature type="transmembrane region" description="Helical" evidence="7">
    <location>
        <begin position="88"/>
        <end position="108"/>
    </location>
</feature>